<gene>
    <name evidence="9" type="ORF">GCM10022409_47260</name>
</gene>
<keyword evidence="6" id="KW-1133">Transmembrane helix</keyword>
<dbReference type="InterPro" id="IPR050597">
    <property type="entry name" value="Cytochrome_c_Oxidase_Subunit"/>
</dbReference>
<evidence type="ECO:0000259" key="8">
    <source>
        <dbReference type="PROSITE" id="PS51007"/>
    </source>
</evidence>
<evidence type="ECO:0000256" key="3">
    <source>
        <dbReference type="ARBA" id="ARBA00023004"/>
    </source>
</evidence>
<protein>
    <recommendedName>
        <fullName evidence="8">Cytochrome c domain-containing protein</fullName>
    </recommendedName>
</protein>
<dbReference type="InterPro" id="IPR036909">
    <property type="entry name" value="Cyt_c-like_dom_sf"/>
</dbReference>
<comment type="caution">
    <text evidence="9">The sequence shown here is derived from an EMBL/GenBank/DDBJ whole genome shotgun (WGS) entry which is preliminary data.</text>
</comment>
<evidence type="ECO:0000313" key="10">
    <source>
        <dbReference type="Proteomes" id="UP001501469"/>
    </source>
</evidence>
<dbReference type="Proteomes" id="UP001501469">
    <property type="component" value="Unassembled WGS sequence"/>
</dbReference>
<proteinExistence type="predicted"/>
<dbReference type="Pfam" id="PF14715">
    <property type="entry name" value="FixP_N"/>
    <property type="match status" value="1"/>
</dbReference>
<dbReference type="Gene3D" id="6.10.280.130">
    <property type="match status" value="1"/>
</dbReference>
<dbReference type="PANTHER" id="PTHR33751:SF1">
    <property type="entry name" value="CBB3-TYPE CYTOCHROME C OXIDASE SUBUNIT FIXP"/>
    <property type="match status" value="1"/>
</dbReference>
<name>A0ABP7UX24_9BACT</name>
<reference evidence="10" key="1">
    <citation type="journal article" date="2019" name="Int. J. Syst. Evol. Microbiol.">
        <title>The Global Catalogue of Microorganisms (GCM) 10K type strain sequencing project: providing services to taxonomists for standard genome sequencing and annotation.</title>
        <authorList>
            <consortium name="The Broad Institute Genomics Platform"/>
            <consortium name="The Broad Institute Genome Sequencing Center for Infectious Disease"/>
            <person name="Wu L."/>
            <person name="Ma J."/>
        </authorList>
    </citation>
    <scope>NUCLEOTIDE SEQUENCE [LARGE SCALE GENOMIC DNA]</scope>
    <source>
        <strain evidence="10">JCM 17225</strain>
    </source>
</reference>
<evidence type="ECO:0000256" key="5">
    <source>
        <dbReference type="SAM" id="MobiDB-lite"/>
    </source>
</evidence>
<evidence type="ECO:0000256" key="2">
    <source>
        <dbReference type="ARBA" id="ARBA00022723"/>
    </source>
</evidence>
<dbReference type="PANTHER" id="PTHR33751">
    <property type="entry name" value="CBB3-TYPE CYTOCHROME C OXIDASE SUBUNIT FIXP"/>
    <property type="match status" value="1"/>
</dbReference>
<feature type="domain" description="Cytochrome c" evidence="8">
    <location>
        <begin position="196"/>
        <end position="275"/>
    </location>
</feature>
<keyword evidence="6" id="KW-0472">Membrane</keyword>
<keyword evidence="6" id="KW-0812">Transmembrane</keyword>
<dbReference type="EMBL" id="BAABDK010000035">
    <property type="protein sequence ID" value="GAA4054721.1"/>
    <property type="molecule type" value="Genomic_DNA"/>
</dbReference>
<evidence type="ECO:0000256" key="6">
    <source>
        <dbReference type="SAM" id="Phobius"/>
    </source>
</evidence>
<feature type="chain" id="PRO_5047201881" description="Cytochrome c domain-containing protein" evidence="7">
    <location>
        <begin position="27"/>
        <end position="302"/>
    </location>
</feature>
<accession>A0ABP7UX24</accession>
<feature type="region of interest" description="Disordered" evidence="5">
    <location>
        <begin position="277"/>
        <end position="302"/>
    </location>
</feature>
<feature type="transmembrane region" description="Helical" evidence="6">
    <location>
        <begin position="136"/>
        <end position="154"/>
    </location>
</feature>
<evidence type="ECO:0000256" key="1">
    <source>
        <dbReference type="ARBA" id="ARBA00022617"/>
    </source>
</evidence>
<dbReference type="RefSeq" id="WP_345059565.1">
    <property type="nucleotide sequence ID" value="NZ_BAABDK010000035.1"/>
</dbReference>
<dbReference type="Gene3D" id="1.10.760.10">
    <property type="entry name" value="Cytochrome c-like domain"/>
    <property type="match status" value="1"/>
</dbReference>
<evidence type="ECO:0000256" key="7">
    <source>
        <dbReference type="SAM" id="SignalP"/>
    </source>
</evidence>
<dbReference type="InterPro" id="IPR038414">
    <property type="entry name" value="CcoP_N_sf"/>
</dbReference>
<feature type="signal peptide" evidence="7">
    <location>
        <begin position="1"/>
        <end position="26"/>
    </location>
</feature>
<feature type="transmembrane region" description="Helical" evidence="6">
    <location>
        <begin position="45"/>
        <end position="72"/>
    </location>
</feature>
<keyword evidence="10" id="KW-1185">Reference proteome</keyword>
<keyword evidence="2 4" id="KW-0479">Metal-binding</keyword>
<evidence type="ECO:0000313" key="9">
    <source>
        <dbReference type="EMBL" id="GAA4054721.1"/>
    </source>
</evidence>
<dbReference type="InterPro" id="IPR032858">
    <property type="entry name" value="CcoP_N"/>
</dbReference>
<dbReference type="PROSITE" id="PS51007">
    <property type="entry name" value="CYTC"/>
    <property type="match status" value="1"/>
</dbReference>
<organism evidence="9 10">
    <name type="scientific">Hymenobacter glaciei</name>
    <dbReference type="NCBI Taxonomy" id="877209"/>
    <lineage>
        <taxon>Bacteria</taxon>
        <taxon>Pseudomonadati</taxon>
        <taxon>Bacteroidota</taxon>
        <taxon>Cytophagia</taxon>
        <taxon>Cytophagales</taxon>
        <taxon>Hymenobacteraceae</taxon>
        <taxon>Hymenobacter</taxon>
    </lineage>
</organism>
<dbReference type="SUPFAM" id="SSF46626">
    <property type="entry name" value="Cytochrome c"/>
    <property type="match status" value="1"/>
</dbReference>
<evidence type="ECO:0000256" key="4">
    <source>
        <dbReference type="PROSITE-ProRule" id="PRU00433"/>
    </source>
</evidence>
<dbReference type="InterPro" id="IPR009056">
    <property type="entry name" value="Cyt_c-like_dom"/>
</dbReference>
<keyword evidence="1 4" id="KW-0349">Heme</keyword>
<keyword evidence="3 4" id="KW-0408">Iron</keyword>
<keyword evidence="7" id="KW-0732">Signal</keyword>
<sequence>MLTLLKNTRLGLLTAAGLLLSSVARAQTLEANAPAKTAGMTEQEILFWGLLGLLGLLGVLLLVLLLVGITIVMQMKPQLRQLYDLPMVHNTWSGKMLGLLVGDATLVRGEYKDEILDHNYDGIHEFDNDLPPWWKYGFYFTIVFAFVYVGYYHLTTKGQLQVAEYETEMRQAALLVSAGADDPTKLTTYAALTTAADLSSGKSIFTTNCAPCHGQNAEGKVGPNLTDEFWLHGGEVNHVYKTIKFGVTSKGMVAWKGKLSGKQILQVTSYALSLQGSKPANAKPPQGEKEAVKAGGKPVAGL</sequence>
<dbReference type="Pfam" id="PF13442">
    <property type="entry name" value="Cytochrome_CBB3"/>
    <property type="match status" value="1"/>
</dbReference>